<evidence type="ECO:0000256" key="9">
    <source>
        <dbReference type="ARBA" id="ARBA00023136"/>
    </source>
</evidence>
<keyword evidence="4" id="KW-0479">Metal-binding</keyword>
<sequence>MADVENQDQESQSSPHNRQIQVRIIQIAPRTRENRENREPFFPDPADLLLQDGATATANIIRSATSLPIPNTVHTREIRLNQASNITYPHSTSASQDIPEHSEGTPAMPHDQSNCRCHVMRMADNTILWFVVNDVETESHQHGNSSRRPPILETPSSVRASDSGPFCRICFLGAEEGPLLRVCHCRGTVGMVHHRCVLMWTMQRQSYSCEICHYAYNLQVNGLRWCWRVSAIEYPSL</sequence>
<dbReference type="GO" id="GO:0016740">
    <property type="term" value="F:transferase activity"/>
    <property type="evidence" value="ECO:0007669"/>
    <property type="project" value="UniProtKB-KW"/>
</dbReference>
<dbReference type="EnsemblMetazoa" id="SMAR014166-RA">
    <property type="protein sequence ID" value="SMAR014166-PA"/>
    <property type="gene ID" value="SMAR014166"/>
</dbReference>
<keyword evidence="6" id="KW-0833">Ubl conjugation pathway</keyword>
<dbReference type="PANTHER" id="PTHR46065">
    <property type="entry name" value="E3 UBIQUITIN-PROTEIN LIGASE MARCH 2/3 FAMILY MEMBER"/>
    <property type="match status" value="1"/>
</dbReference>
<keyword evidence="7" id="KW-0862">Zinc</keyword>
<dbReference type="EMBL" id="AFFK01014267">
    <property type="status" value="NOT_ANNOTATED_CDS"/>
    <property type="molecule type" value="Genomic_DNA"/>
</dbReference>
<dbReference type="Proteomes" id="UP000014500">
    <property type="component" value="Unassembled WGS sequence"/>
</dbReference>
<keyword evidence="2" id="KW-0808">Transferase</keyword>
<evidence type="ECO:0000256" key="4">
    <source>
        <dbReference type="ARBA" id="ARBA00022723"/>
    </source>
</evidence>
<dbReference type="GO" id="GO:0016020">
    <property type="term" value="C:membrane"/>
    <property type="evidence" value="ECO:0007669"/>
    <property type="project" value="UniProtKB-SubCell"/>
</dbReference>
<reference evidence="13" key="1">
    <citation type="submission" date="2011-05" db="EMBL/GenBank/DDBJ databases">
        <authorList>
            <person name="Richards S.R."/>
            <person name="Qu J."/>
            <person name="Jiang H."/>
            <person name="Jhangiani S.N."/>
            <person name="Agravi P."/>
            <person name="Goodspeed R."/>
            <person name="Gross S."/>
            <person name="Mandapat C."/>
            <person name="Jackson L."/>
            <person name="Mathew T."/>
            <person name="Pu L."/>
            <person name="Thornton R."/>
            <person name="Saada N."/>
            <person name="Wilczek-Boney K.B."/>
            <person name="Lee S."/>
            <person name="Kovar C."/>
            <person name="Wu Y."/>
            <person name="Scherer S.E."/>
            <person name="Worley K.C."/>
            <person name="Muzny D.M."/>
            <person name="Gibbs R."/>
        </authorList>
    </citation>
    <scope>NUCLEOTIDE SEQUENCE</scope>
    <source>
        <strain evidence="13">Brora</strain>
    </source>
</reference>
<proteinExistence type="predicted"/>
<evidence type="ECO:0000256" key="5">
    <source>
        <dbReference type="ARBA" id="ARBA00022771"/>
    </source>
</evidence>
<feature type="compositionally biased region" description="Polar residues" evidence="10">
    <location>
        <begin position="9"/>
        <end position="20"/>
    </location>
</feature>
<dbReference type="AlphaFoldDB" id="T1JJY6"/>
<keyword evidence="8" id="KW-1133">Transmembrane helix</keyword>
<dbReference type="InterPro" id="IPR013083">
    <property type="entry name" value="Znf_RING/FYVE/PHD"/>
</dbReference>
<dbReference type="SUPFAM" id="SSF57850">
    <property type="entry name" value="RING/U-box"/>
    <property type="match status" value="1"/>
</dbReference>
<comment type="subcellular location">
    <subcellularLocation>
        <location evidence="1">Membrane</location>
        <topology evidence="1">Multi-pass membrane protein</topology>
    </subcellularLocation>
</comment>
<dbReference type="PANTHER" id="PTHR46065:SF3">
    <property type="entry name" value="FI20425P1"/>
    <property type="match status" value="1"/>
</dbReference>
<evidence type="ECO:0000256" key="8">
    <source>
        <dbReference type="ARBA" id="ARBA00022989"/>
    </source>
</evidence>
<dbReference type="OMA" id="CEICHYA"/>
<dbReference type="InterPro" id="IPR011016">
    <property type="entry name" value="Znf_RING-CH"/>
</dbReference>
<organism evidence="12 13">
    <name type="scientific">Strigamia maritima</name>
    <name type="common">European centipede</name>
    <name type="synonym">Geophilus maritimus</name>
    <dbReference type="NCBI Taxonomy" id="126957"/>
    <lineage>
        <taxon>Eukaryota</taxon>
        <taxon>Metazoa</taxon>
        <taxon>Ecdysozoa</taxon>
        <taxon>Arthropoda</taxon>
        <taxon>Myriapoda</taxon>
        <taxon>Chilopoda</taxon>
        <taxon>Pleurostigmophora</taxon>
        <taxon>Geophilomorpha</taxon>
        <taxon>Linotaeniidae</taxon>
        <taxon>Strigamia</taxon>
    </lineage>
</organism>
<feature type="region of interest" description="Disordered" evidence="10">
    <location>
        <begin position="89"/>
        <end position="110"/>
    </location>
</feature>
<evidence type="ECO:0000313" key="13">
    <source>
        <dbReference type="Proteomes" id="UP000014500"/>
    </source>
</evidence>
<accession>T1JJY6</accession>
<evidence type="ECO:0000256" key="6">
    <source>
        <dbReference type="ARBA" id="ARBA00022786"/>
    </source>
</evidence>
<protein>
    <recommendedName>
        <fullName evidence="11">RING-CH-type domain-containing protein</fullName>
    </recommendedName>
</protein>
<evidence type="ECO:0000256" key="2">
    <source>
        <dbReference type="ARBA" id="ARBA00022679"/>
    </source>
</evidence>
<keyword evidence="3" id="KW-0812">Transmembrane</keyword>
<dbReference type="HOGENOM" id="CLU_1171962_0_0_1"/>
<evidence type="ECO:0000256" key="7">
    <source>
        <dbReference type="ARBA" id="ARBA00022833"/>
    </source>
</evidence>
<evidence type="ECO:0000256" key="10">
    <source>
        <dbReference type="SAM" id="MobiDB-lite"/>
    </source>
</evidence>
<keyword evidence="9" id="KW-0472">Membrane</keyword>
<name>T1JJY6_STRMM</name>
<dbReference type="eggNOG" id="KOG1609">
    <property type="taxonomic scope" value="Eukaryota"/>
</dbReference>
<evidence type="ECO:0000256" key="3">
    <source>
        <dbReference type="ARBA" id="ARBA00022692"/>
    </source>
</evidence>
<evidence type="ECO:0000259" key="11">
    <source>
        <dbReference type="PROSITE" id="PS51292"/>
    </source>
</evidence>
<dbReference type="Pfam" id="PF12906">
    <property type="entry name" value="RINGv"/>
    <property type="match status" value="1"/>
</dbReference>
<evidence type="ECO:0000313" key="12">
    <source>
        <dbReference type="EnsemblMetazoa" id="SMAR014166-PA"/>
    </source>
</evidence>
<dbReference type="GO" id="GO:0008270">
    <property type="term" value="F:zinc ion binding"/>
    <property type="evidence" value="ECO:0007669"/>
    <property type="project" value="UniProtKB-KW"/>
</dbReference>
<feature type="region of interest" description="Disordered" evidence="10">
    <location>
        <begin position="1"/>
        <end position="21"/>
    </location>
</feature>
<keyword evidence="5" id="KW-0863">Zinc-finger</keyword>
<evidence type="ECO:0000256" key="1">
    <source>
        <dbReference type="ARBA" id="ARBA00004141"/>
    </source>
</evidence>
<keyword evidence="13" id="KW-1185">Reference proteome</keyword>
<dbReference type="Gene3D" id="3.30.40.10">
    <property type="entry name" value="Zinc/RING finger domain, C3HC4 (zinc finger)"/>
    <property type="match status" value="1"/>
</dbReference>
<dbReference type="STRING" id="126957.T1JJY6"/>
<reference evidence="12" key="2">
    <citation type="submission" date="2015-02" db="UniProtKB">
        <authorList>
            <consortium name="EnsemblMetazoa"/>
        </authorList>
    </citation>
    <scope>IDENTIFICATION</scope>
</reference>
<dbReference type="SMART" id="SM00744">
    <property type="entry name" value="RINGv"/>
    <property type="match status" value="1"/>
</dbReference>
<feature type="domain" description="RING-CH-type" evidence="11">
    <location>
        <begin position="159"/>
        <end position="219"/>
    </location>
</feature>
<dbReference type="PROSITE" id="PS51292">
    <property type="entry name" value="ZF_RING_CH"/>
    <property type="match status" value="1"/>
</dbReference>